<evidence type="ECO:0000313" key="1">
    <source>
        <dbReference type="EMBL" id="GFD02783.1"/>
    </source>
</evidence>
<dbReference type="AlphaFoldDB" id="A0A699T040"/>
<reference evidence="1" key="1">
    <citation type="journal article" date="2019" name="Sci. Rep.">
        <title>Draft genome of Tanacetum cinerariifolium, the natural source of mosquito coil.</title>
        <authorList>
            <person name="Yamashiro T."/>
            <person name="Shiraishi A."/>
            <person name="Satake H."/>
            <person name="Nakayama K."/>
        </authorList>
    </citation>
    <scope>NUCLEOTIDE SEQUENCE</scope>
</reference>
<gene>
    <name evidence="1" type="ORF">Tci_874752</name>
</gene>
<accession>A0A699T040</accession>
<organism evidence="1">
    <name type="scientific">Tanacetum cinerariifolium</name>
    <name type="common">Dalmatian daisy</name>
    <name type="synonym">Chrysanthemum cinerariifolium</name>
    <dbReference type="NCBI Taxonomy" id="118510"/>
    <lineage>
        <taxon>Eukaryota</taxon>
        <taxon>Viridiplantae</taxon>
        <taxon>Streptophyta</taxon>
        <taxon>Embryophyta</taxon>
        <taxon>Tracheophyta</taxon>
        <taxon>Spermatophyta</taxon>
        <taxon>Magnoliopsida</taxon>
        <taxon>eudicotyledons</taxon>
        <taxon>Gunneridae</taxon>
        <taxon>Pentapetalae</taxon>
        <taxon>asterids</taxon>
        <taxon>campanulids</taxon>
        <taxon>Asterales</taxon>
        <taxon>Asteraceae</taxon>
        <taxon>Asteroideae</taxon>
        <taxon>Anthemideae</taxon>
        <taxon>Anthemidinae</taxon>
        <taxon>Tanacetum</taxon>
    </lineage>
</organism>
<proteinExistence type="predicted"/>
<dbReference type="EMBL" id="BKCJ011200429">
    <property type="protein sequence ID" value="GFD02783.1"/>
    <property type="molecule type" value="Genomic_DNA"/>
</dbReference>
<comment type="caution">
    <text evidence="1">The sequence shown here is derived from an EMBL/GenBank/DDBJ whole genome shotgun (WGS) entry which is preliminary data.</text>
</comment>
<protein>
    <submittedName>
        <fullName evidence="1">Uncharacterized protein</fullName>
    </submittedName>
</protein>
<name>A0A699T040_TANCI</name>
<sequence>PSPLTSYSSSLLHIPSLPLPASPTHLSGYRAAMIWLRAESPSTSRQLPLPPPIVLPDTRASMVMMRAAAPSTYILSPRSETLPSGTP</sequence>
<feature type="non-terminal residue" evidence="1">
    <location>
        <position position="1"/>
    </location>
</feature>